<gene>
    <name evidence="1" type="ORF">JOF45_001666</name>
</gene>
<organism evidence="1 2">
    <name type="scientific">Nesterenkonia lacusekhoensis</name>
    <dbReference type="NCBI Taxonomy" id="150832"/>
    <lineage>
        <taxon>Bacteria</taxon>
        <taxon>Bacillati</taxon>
        <taxon>Actinomycetota</taxon>
        <taxon>Actinomycetes</taxon>
        <taxon>Micrococcales</taxon>
        <taxon>Micrococcaceae</taxon>
        <taxon>Nesterenkonia</taxon>
    </lineage>
</organism>
<evidence type="ECO:0000313" key="2">
    <source>
        <dbReference type="Proteomes" id="UP001519331"/>
    </source>
</evidence>
<accession>A0ABS4T2I0</accession>
<reference evidence="1 2" key="1">
    <citation type="submission" date="2021-03" db="EMBL/GenBank/DDBJ databases">
        <title>Sequencing the genomes of 1000 actinobacteria strains.</title>
        <authorList>
            <person name="Klenk H.-P."/>
        </authorList>
    </citation>
    <scope>NUCLEOTIDE SEQUENCE [LARGE SCALE GENOMIC DNA]</scope>
    <source>
        <strain evidence="1 2">DSM 12544</strain>
    </source>
</reference>
<keyword evidence="2" id="KW-1185">Reference proteome</keyword>
<evidence type="ECO:0000313" key="1">
    <source>
        <dbReference type="EMBL" id="MBP2318647.1"/>
    </source>
</evidence>
<name>A0ABS4T2I0_9MICC</name>
<dbReference type="Proteomes" id="UP001519331">
    <property type="component" value="Unassembled WGS sequence"/>
</dbReference>
<proteinExistence type="predicted"/>
<sequence>MVVEAHVARAEVALVEGVPSLVREVLPADQRLLPALGAAEPDGVVQRPGVEVGRLGPSVGCRVAAVGLDGPRLAVLVVGQLGDLRIRGVRINSAQVIAGR</sequence>
<comment type="caution">
    <text evidence="1">The sequence shown here is derived from an EMBL/GenBank/DDBJ whole genome shotgun (WGS) entry which is preliminary data.</text>
</comment>
<protein>
    <submittedName>
        <fullName evidence="1">Uncharacterized protein</fullName>
    </submittedName>
</protein>
<dbReference type="EMBL" id="JAGINX010000001">
    <property type="protein sequence ID" value="MBP2318647.1"/>
    <property type="molecule type" value="Genomic_DNA"/>
</dbReference>